<comment type="subcellular location">
    <subcellularLocation>
        <location evidence="1">Periplasm</location>
    </subcellularLocation>
</comment>
<organism evidence="12 13">
    <name type="scientific">Nonlabens ulvanivorans</name>
    <name type="common">Persicivirga ulvanivorans</name>
    <dbReference type="NCBI Taxonomy" id="906888"/>
    <lineage>
        <taxon>Bacteria</taxon>
        <taxon>Pseudomonadati</taxon>
        <taxon>Bacteroidota</taxon>
        <taxon>Flavobacteriia</taxon>
        <taxon>Flavobacteriales</taxon>
        <taxon>Flavobacteriaceae</taxon>
        <taxon>Nonlabens</taxon>
    </lineage>
</organism>
<feature type="domain" description="Peptidase S9A N-terminal" evidence="11">
    <location>
        <begin position="7"/>
        <end position="406"/>
    </location>
</feature>
<dbReference type="FunFam" id="3.40.50.1820:FF:000005">
    <property type="entry name" value="Prolyl endopeptidase"/>
    <property type="match status" value="1"/>
</dbReference>
<dbReference type="Gene3D" id="2.130.10.120">
    <property type="entry name" value="Prolyl oligopeptidase, N-terminal domain"/>
    <property type="match status" value="1"/>
</dbReference>
<keyword evidence="3 12" id="KW-0645">Protease</keyword>
<dbReference type="Pfam" id="PF02897">
    <property type="entry name" value="Peptidase_S9_N"/>
    <property type="match status" value="1"/>
</dbReference>
<keyword evidence="7" id="KW-0720">Serine protease</keyword>
<evidence type="ECO:0000256" key="6">
    <source>
        <dbReference type="ARBA" id="ARBA00022801"/>
    </source>
</evidence>
<dbReference type="Pfam" id="PF00326">
    <property type="entry name" value="Peptidase_S9"/>
    <property type="match status" value="1"/>
</dbReference>
<dbReference type="SUPFAM" id="SSF50993">
    <property type="entry name" value="Peptidase/esterase 'gauge' domain"/>
    <property type="match status" value="1"/>
</dbReference>
<keyword evidence="4" id="KW-0732">Signal</keyword>
<evidence type="ECO:0000256" key="2">
    <source>
        <dbReference type="ARBA" id="ARBA00005228"/>
    </source>
</evidence>
<keyword evidence="5" id="KW-0574">Periplasm</keyword>
<reference evidence="12 13" key="1">
    <citation type="journal article" date="2014" name="Genome Announc.">
        <title>Draft Genome Sequences of Marine Flavobacterium Nonlabens Strains NR17, NR24, NR27, NR32, NR33, and Ara13.</title>
        <authorList>
            <person name="Nakanishi M."/>
            <person name="Meirelles P."/>
            <person name="Suzuki R."/>
            <person name="Takatani N."/>
            <person name="Mino S."/>
            <person name="Suda W."/>
            <person name="Oshima K."/>
            <person name="Hattori M."/>
            <person name="Ohkuma M."/>
            <person name="Hosokawa M."/>
            <person name="Miyashita K."/>
            <person name="Thompson F.L."/>
            <person name="Niwa A."/>
            <person name="Sawabe T."/>
            <person name="Sawabe T."/>
        </authorList>
    </citation>
    <scope>NUCLEOTIDE SEQUENCE [LARGE SCALE GENOMIC DNA]</scope>
    <source>
        <strain evidence="13">JCM19314</strain>
    </source>
</reference>
<dbReference type="GO" id="GO:0042597">
    <property type="term" value="C:periplasmic space"/>
    <property type="evidence" value="ECO:0007669"/>
    <property type="project" value="UniProtKB-SubCell"/>
</dbReference>
<evidence type="ECO:0000256" key="9">
    <source>
        <dbReference type="ARBA" id="ARBA00081187"/>
    </source>
</evidence>
<dbReference type="InterPro" id="IPR023302">
    <property type="entry name" value="Pept_S9A_N"/>
</dbReference>
<name>A0A090QH18_NONUL</name>
<dbReference type="InterPro" id="IPR002470">
    <property type="entry name" value="Peptidase_S9A"/>
</dbReference>
<dbReference type="Gene3D" id="3.40.50.1820">
    <property type="entry name" value="alpha/beta hydrolase"/>
    <property type="match status" value="1"/>
</dbReference>
<proteinExistence type="inferred from homology"/>
<evidence type="ECO:0000259" key="11">
    <source>
        <dbReference type="Pfam" id="PF02897"/>
    </source>
</evidence>
<evidence type="ECO:0000313" key="12">
    <source>
        <dbReference type="EMBL" id="GAL01508.1"/>
    </source>
</evidence>
<dbReference type="EMBL" id="BBMM01000011">
    <property type="protein sequence ID" value="GAL01508.1"/>
    <property type="molecule type" value="Genomic_DNA"/>
</dbReference>
<dbReference type="InterPro" id="IPR001375">
    <property type="entry name" value="Peptidase_S9_cat"/>
</dbReference>
<comment type="similarity">
    <text evidence="2">Belongs to the peptidase S9A family.</text>
</comment>
<sequence length="686" mass="79614">MKEHQAPIAKKIPHVHEAHGHQRIDNYHWMTQRDAPEVINYLNQENDYYEKMTAHTKQLKVDLFEEIKSRINEDDESVPYFWNGYWYYTKMKKGESYPFYYRKKESLSNKEELLFNVNEMAIGHEFFQLTGMSVSPDNKMVSYGVDTVGRRQYTIYIKDLQTHKVMPQALELTTGGAVWDANNNTLFFVRKDEQTLRANQIFKFKLGAHPDTATIVYQEDDEIYNCYVYKSKSREYIMIKSSSTLTDEVRFIKANQPDSEFKVVQPRKDQIEYSVLHYGDHFYIMTNKDDATNFKIMKTEVTKPEMENWVDVIPHQSDVLLEDFEIFKKYLVISDRFNGLNRIRIKSWDDTVDYFLPFDNETYTAFTGGNYDFDTVKLRYQYNSLTTPPSVIEFDMDSREEEVLKIQNVQDPKFTPDDYTSERVWATAADGVKVPISLVYNKSLKRSSGNPLLLYGYGSYGSTIDPYFSISRLSLLDRGFIYAIAHIRGSEYLGRPWYEDGKMFAKRNTFTDFIACSEHLINNNYTSPSHLYASGGSAGGLLMGAIMNMAPQLYNGILSAVPFVDVVTTMLDDSIPLTTGEYDEWGGNPNHKDSYEYMLSYSPYDQVAKHDYPNVLITTGYHDSQVQYWEPAKWVARLRELKTDNNLLLFKTDMTSGHSGASGRYDALKEVAIDYAFLLDLEQIES</sequence>
<gene>
    <name evidence="12" type="ORF">JCM19314_1291</name>
</gene>
<evidence type="ECO:0000256" key="7">
    <source>
        <dbReference type="ARBA" id="ARBA00022825"/>
    </source>
</evidence>
<comment type="function">
    <text evidence="8">Cleaves peptide bonds on the C-terminal side of prolyl residues within peptides that are up to approximately 30 amino acids long. Has an absolute requirement for an X-Pro bond in the trans configuration immediately preceding the Pro-Y scissible bond.</text>
</comment>
<dbReference type="GO" id="GO:0006508">
    <property type="term" value="P:proteolysis"/>
    <property type="evidence" value="ECO:0007669"/>
    <property type="project" value="UniProtKB-KW"/>
</dbReference>
<dbReference type="InterPro" id="IPR051543">
    <property type="entry name" value="Serine_Peptidase_S9A"/>
</dbReference>
<dbReference type="PRINTS" id="PR00862">
    <property type="entry name" value="PROLIGOPTASE"/>
</dbReference>
<dbReference type="InterPro" id="IPR029058">
    <property type="entry name" value="AB_hydrolase_fold"/>
</dbReference>
<dbReference type="SUPFAM" id="SSF53474">
    <property type="entry name" value="alpha/beta-Hydrolases"/>
    <property type="match status" value="1"/>
</dbReference>
<dbReference type="GO" id="GO:0004252">
    <property type="term" value="F:serine-type endopeptidase activity"/>
    <property type="evidence" value="ECO:0007669"/>
    <property type="project" value="InterPro"/>
</dbReference>
<comment type="caution">
    <text evidence="12">The sequence shown here is derived from an EMBL/GenBank/DDBJ whole genome shotgun (WGS) entry which is preliminary data.</text>
</comment>
<dbReference type="PANTHER" id="PTHR11757">
    <property type="entry name" value="PROTEASE FAMILY S9A OLIGOPEPTIDASE"/>
    <property type="match status" value="1"/>
</dbReference>
<evidence type="ECO:0000256" key="5">
    <source>
        <dbReference type="ARBA" id="ARBA00022764"/>
    </source>
</evidence>
<evidence type="ECO:0000256" key="1">
    <source>
        <dbReference type="ARBA" id="ARBA00004418"/>
    </source>
</evidence>
<evidence type="ECO:0000256" key="4">
    <source>
        <dbReference type="ARBA" id="ARBA00022729"/>
    </source>
</evidence>
<dbReference type="PANTHER" id="PTHR11757:SF19">
    <property type="entry name" value="PROLYL ENDOPEPTIDASE-LIKE"/>
    <property type="match status" value="1"/>
</dbReference>
<accession>A0A090QH18</accession>
<evidence type="ECO:0000259" key="10">
    <source>
        <dbReference type="Pfam" id="PF00326"/>
    </source>
</evidence>
<evidence type="ECO:0000256" key="3">
    <source>
        <dbReference type="ARBA" id="ARBA00022670"/>
    </source>
</evidence>
<evidence type="ECO:0000256" key="8">
    <source>
        <dbReference type="ARBA" id="ARBA00060121"/>
    </source>
</evidence>
<evidence type="ECO:0000313" key="13">
    <source>
        <dbReference type="Proteomes" id="UP000029226"/>
    </source>
</evidence>
<feature type="domain" description="Peptidase S9 prolyl oligopeptidase catalytic" evidence="10">
    <location>
        <begin position="467"/>
        <end position="679"/>
    </location>
</feature>
<dbReference type="AlphaFoldDB" id="A0A090QH18"/>
<dbReference type="Proteomes" id="UP000029226">
    <property type="component" value="Unassembled WGS sequence"/>
</dbReference>
<protein>
    <recommendedName>
        <fullName evidence="9">Proline-specific endopeptidase</fullName>
    </recommendedName>
</protein>
<keyword evidence="6 12" id="KW-0378">Hydrolase</keyword>